<dbReference type="Proteomes" id="UP001149860">
    <property type="component" value="Chromosome"/>
</dbReference>
<keyword evidence="1" id="KW-0378">Hydrolase</keyword>
<protein>
    <submittedName>
        <fullName evidence="1">N-acetylmuramoyl-L-alanine amidase</fullName>
        <ecNumber evidence="1">3.5.1.28</ecNumber>
    </submittedName>
</protein>
<dbReference type="EMBL" id="CP168151">
    <property type="protein sequence ID" value="XFD38792.1"/>
    <property type="molecule type" value="Genomic_DNA"/>
</dbReference>
<name>A0ACD5DBV2_9LACO</name>
<evidence type="ECO:0000313" key="2">
    <source>
        <dbReference type="Proteomes" id="UP001149860"/>
    </source>
</evidence>
<keyword evidence="2" id="KW-1185">Reference proteome</keyword>
<gene>
    <name evidence="1" type="ORF">O0236_004980</name>
</gene>
<accession>A0ACD5DBV2</accession>
<sequence>MGYSINKTFALSNNEGDGRIAVKRFIIAHDTGNDNNKGKGSAHNEASYMKSHFEVAYTHFIVDDQAIYQVGEPGYVAWGALDANPYAPMQVELAHVDSQTRFNESYKRYIWLLRYYANKYNIPLTLDAGGQGTPGIKSHKWVTQNFGGDHVDPYGYLSKWGITKAQFAKDLKNGLGDSAALAKAKPEYYKTKALYEVIAPKVYAYKDIKAQQKRSVRLTKGSRFYAKPKKYGKIYRFKTVVGYITANKSYVKLIKKIK</sequence>
<organism evidence="1 2">
    <name type="scientific">Lentilactobacillus terminaliae</name>
    <dbReference type="NCBI Taxonomy" id="3003483"/>
    <lineage>
        <taxon>Bacteria</taxon>
        <taxon>Bacillati</taxon>
        <taxon>Bacillota</taxon>
        <taxon>Bacilli</taxon>
        <taxon>Lactobacillales</taxon>
        <taxon>Lactobacillaceae</taxon>
        <taxon>Lentilactobacillus</taxon>
    </lineage>
</organism>
<reference evidence="1" key="1">
    <citation type="submission" date="2024-08" db="EMBL/GenBank/DDBJ databases">
        <title>Lentilactobacillus sp. nov., isolated from tree bark.</title>
        <authorList>
            <person name="Phuengjayaem S."/>
            <person name="Tanasupawat S."/>
        </authorList>
    </citation>
    <scope>NUCLEOTIDE SEQUENCE</scope>
    <source>
        <strain evidence="1">SPB1-3</strain>
    </source>
</reference>
<dbReference type="EC" id="3.5.1.28" evidence="1"/>
<proteinExistence type="predicted"/>
<evidence type="ECO:0000313" key="1">
    <source>
        <dbReference type="EMBL" id="XFD38792.1"/>
    </source>
</evidence>